<evidence type="ECO:0000313" key="3">
    <source>
        <dbReference type="Proteomes" id="UP001497457"/>
    </source>
</evidence>
<dbReference type="Proteomes" id="UP001497457">
    <property type="component" value="Chromosome 26rd"/>
</dbReference>
<gene>
    <name evidence="2" type="ORF">URODEC1_LOCUS65053</name>
</gene>
<organism evidence="2 3">
    <name type="scientific">Urochloa decumbens</name>
    <dbReference type="NCBI Taxonomy" id="240449"/>
    <lineage>
        <taxon>Eukaryota</taxon>
        <taxon>Viridiplantae</taxon>
        <taxon>Streptophyta</taxon>
        <taxon>Embryophyta</taxon>
        <taxon>Tracheophyta</taxon>
        <taxon>Spermatophyta</taxon>
        <taxon>Magnoliopsida</taxon>
        <taxon>Liliopsida</taxon>
        <taxon>Poales</taxon>
        <taxon>Poaceae</taxon>
        <taxon>PACMAD clade</taxon>
        <taxon>Panicoideae</taxon>
        <taxon>Panicodae</taxon>
        <taxon>Paniceae</taxon>
        <taxon>Melinidinae</taxon>
        <taxon>Urochloa</taxon>
    </lineage>
</organism>
<sequence>MRRLTGSSLLPLPARRLESSFSHTIARRGSNEAEETAQVAGVSDGQGKDGDEEAGAHNAV</sequence>
<feature type="region of interest" description="Disordered" evidence="1">
    <location>
        <begin position="26"/>
        <end position="60"/>
    </location>
</feature>
<name>A0ABC9BKA7_9POAL</name>
<reference evidence="2 3" key="2">
    <citation type="submission" date="2024-10" db="EMBL/GenBank/DDBJ databases">
        <authorList>
            <person name="Ryan C."/>
        </authorList>
    </citation>
    <scope>NUCLEOTIDE SEQUENCE [LARGE SCALE GENOMIC DNA]</scope>
</reference>
<dbReference type="AlphaFoldDB" id="A0ABC9BKA7"/>
<proteinExistence type="predicted"/>
<keyword evidence="3" id="KW-1185">Reference proteome</keyword>
<protein>
    <submittedName>
        <fullName evidence="2">Uncharacterized protein</fullName>
    </submittedName>
</protein>
<reference evidence="3" key="1">
    <citation type="submission" date="2024-06" db="EMBL/GenBank/DDBJ databases">
        <authorList>
            <person name="Ryan C."/>
        </authorList>
    </citation>
    <scope>NUCLEOTIDE SEQUENCE [LARGE SCALE GENOMIC DNA]</scope>
</reference>
<evidence type="ECO:0000313" key="2">
    <source>
        <dbReference type="EMBL" id="CAL5000827.1"/>
    </source>
</evidence>
<dbReference type="EMBL" id="OZ075136">
    <property type="protein sequence ID" value="CAL5000827.1"/>
    <property type="molecule type" value="Genomic_DNA"/>
</dbReference>
<evidence type="ECO:0000256" key="1">
    <source>
        <dbReference type="SAM" id="MobiDB-lite"/>
    </source>
</evidence>
<accession>A0ABC9BKA7</accession>